<feature type="chain" id="PRO_5038504013" evidence="10">
    <location>
        <begin position="30"/>
        <end position="363"/>
    </location>
</feature>
<evidence type="ECO:0000256" key="5">
    <source>
        <dbReference type="ARBA" id="ARBA00022825"/>
    </source>
</evidence>
<dbReference type="Pfam" id="PF00089">
    <property type="entry name" value="Trypsin"/>
    <property type="match status" value="1"/>
</dbReference>
<dbReference type="Proteomes" id="UP000477722">
    <property type="component" value="Unassembled WGS sequence"/>
</dbReference>
<feature type="disulfide bond" evidence="9">
    <location>
        <begin position="189"/>
        <end position="209"/>
    </location>
</feature>
<dbReference type="InterPro" id="IPR018114">
    <property type="entry name" value="TRYPSIN_HIS"/>
</dbReference>
<feature type="active site" description="Charge relay system" evidence="8">
    <location>
        <position position="237"/>
    </location>
</feature>
<sequence>MGEPVLTKRVTLALAGAAALALLPTGLAAAEPAGDPPAQAPDAGVRATASHYAQAAQLDRALDDDQTAGSYLDAKTGKLVVTVTSETAADTVRARGVRAERVERSGAQLARAMDALRARASIPGTSWGVDPRRNQVVAEADATLSRAELSRLRKAAADQGGAVRVTRVPGAFRQEVLGGDAIYGGGVRCSAAFNVARGGTRYFLTAGHCAETSGTWSASSGGPAIGQGEDYSYPGDDYALVRYTDGSSPSGSVNLYDGGSQDITSAADAVVGQSLQKSGSTTQVTSGEVTATDVTVNYGNGNIIEGLVRTRACSAGGDSGGAHFSGSTALGIHSGSSGCLGTYGSALHQPVAEALADYGVDVY</sequence>
<evidence type="ECO:0000256" key="3">
    <source>
        <dbReference type="ARBA" id="ARBA00022729"/>
    </source>
</evidence>
<name>A0A6G4WSY3_9ACTN</name>
<keyword evidence="4" id="KW-0378">Hydrolase</keyword>
<keyword evidence="14" id="KW-1185">Reference proteome</keyword>
<dbReference type="EMBL" id="JAAKZZ010000056">
    <property type="protein sequence ID" value="NGO68389.1"/>
    <property type="molecule type" value="Genomic_DNA"/>
</dbReference>
<feature type="disulfide bond" evidence="9">
    <location>
        <begin position="313"/>
        <end position="339"/>
    </location>
</feature>
<keyword evidence="2" id="KW-0645">Protease</keyword>
<evidence type="ECO:0000256" key="10">
    <source>
        <dbReference type="SAM" id="SignalP"/>
    </source>
</evidence>
<gene>
    <name evidence="13" type="ORF">G5C65_08485</name>
</gene>
<dbReference type="Gene3D" id="2.40.10.10">
    <property type="entry name" value="Trypsin-like serine proteases"/>
    <property type="match status" value="2"/>
</dbReference>
<dbReference type="PIRSF" id="PIRSF001134">
    <property type="entry name" value="Streptogrisin"/>
    <property type="match status" value="1"/>
</dbReference>
<feature type="signal peptide" evidence="10">
    <location>
        <begin position="1"/>
        <end position="29"/>
    </location>
</feature>
<dbReference type="InterPro" id="IPR033116">
    <property type="entry name" value="TRYPSIN_SER"/>
</dbReference>
<reference evidence="13 14" key="1">
    <citation type="submission" date="2020-02" db="EMBL/GenBank/DDBJ databases">
        <title>Whole-genome analyses of novel actinobacteria.</title>
        <authorList>
            <person name="Sahin N."/>
            <person name="Tatar D."/>
        </authorList>
    </citation>
    <scope>NUCLEOTIDE SEQUENCE [LARGE SCALE GENOMIC DNA]</scope>
    <source>
        <strain evidence="13 14">SB3404</strain>
    </source>
</reference>
<evidence type="ECO:0000256" key="4">
    <source>
        <dbReference type="ARBA" id="ARBA00022801"/>
    </source>
</evidence>
<proteinExistence type="inferred from homology"/>
<comment type="caution">
    <text evidence="13">The sequence shown here is derived from an EMBL/GenBank/DDBJ whole genome shotgun (WGS) entry which is preliminary data.</text>
</comment>
<evidence type="ECO:0000313" key="13">
    <source>
        <dbReference type="EMBL" id="NGO68389.1"/>
    </source>
</evidence>
<evidence type="ECO:0000313" key="14">
    <source>
        <dbReference type="Proteomes" id="UP000477722"/>
    </source>
</evidence>
<dbReference type="PRINTS" id="PR00861">
    <property type="entry name" value="ALYTICPTASE"/>
</dbReference>
<keyword evidence="7 9" id="KW-1015">Disulfide bond</keyword>
<keyword evidence="5" id="KW-0720">Serine protease</keyword>
<dbReference type="PROSITE" id="PS00134">
    <property type="entry name" value="TRYPSIN_HIS"/>
    <property type="match status" value="1"/>
</dbReference>
<dbReference type="InterPro" id="IPR004236">
    <property type="entry name" value="Pept_S1_alpha_lytic"/>
</dbReference>
<dbReference type="InterPro" id="IPR001254">
    <property type="entry name" value="Trypsin_dom"/>
</dbReference>
<dbReference type="Pfam" id="PF02983">
    <property type="entry name" value="Pro_Al_protease"/>
    <property type="match status" value="1"/>
</dbReference>
<dbReference type="GO" id="GO:0004252">
    <property type="term" value="F:serine-type endopeptidase activity"/>
    <property type="evidence" value="ECO:0007669"/>
    <property type="project" value="InterPro"/>
</dbReference>
<evidence type="ECO:0000256" key="9">
    <source>
        <dbReference type="PIRSR" id="PIRSR001134-2"/>
    </source>
</evidence>
<dbReference type="InterPro" id="IPR001316">
    <property type="entry name" value="Pept_S1A_streptogrisin"/>
</dbReference>
<dbReference type="InterPro" id="IPR009003">
    <property type="entry name" value="Peptidase_S1_PA"/>
</dbReference>
<feature type="active site" description="Charge relay system" evidence="8">
    <location>
        <position position="208"/>
    </location>
</feature>
<dbReference type="AlphaFoldDB" id="A0A6G4WSY3"/>
<dbReference type="GO" id="GO:0005576">
    <property type="term" value="C:extracellular region"/>
    <property type="evidence" value="ECO:0007669"/>
    <property type="project" value="InterPro"/>
</dbReference>
<evidence type="ECO:0000256" key="8">
    <source>
        <dbReference type="PIRSR" id="PIRSR001134-1"/>
    </source>
</evidence>
<protein>
    <submittedName>
        <fullName evidence="13">S1 family peptidase</fullName>
    </submittedName>
</protein>
<dbReference type="InterPro" id="IPR043504">
    <property type="entry name" value="Peptidase_S1_PA_chymotrypsin"/>
</dbReference>
<evidence type="ECO:0000256" key="6">
    <source>
        <dbReference type="ARBA" id="ARBA00023145"/>
    </source>
</evidence>
<feature type="domain" description="Peptidase S1" evidence="11">
    <location>
        <begin position="178"/>
        <end position="352"/>
    </location>
</feature>
<evidence type="ECO:0000256" key="2">
    <source>
        <dbReference type="ARBA" id="ARBA00022670"/>
    </source>
</evidence>
<dbReference type="GO" id="GO:0006508">
    <property type="term" value="P:proteolysis"/>
    <property type="evidence" value="ECO:0007669"/>
    <property type="project" value="UniProtKB-KW"/>
</dbReference>
<evidence type="ECO:0000256" key="1">
    <source>
        <dbReference type="ARBA" id="ARBA00007664"/>
    </source>
</evidence>
<dbReference type="CDD" id="cd21112">
    <property type="entry name" value="alphaLP-like"/>
    <property type="match status" value="1"/>
</dbReference>
<dbReference type="PROSITE" id="PS00135">
    <property type="entry name" value="TRYPSIN_SER"/>
    <property type="match status" value="1"/>
</dbReference>
<comment type="similarity">
    <text evidence="1">Belongs to the peptidase S1 family.</text>
</comment>
<organism evidence="13 14">
    <name type="scientific">Streptomyces boncukensis</name>
    <dbReference type="NCBI Taxonomy" id="2711219"/>
    <lineage>
        <taxon>Bacteria</taxon>
        <taxon>Bacillati</taxon>
        <taxon>Actinomycetota</taxon>
        <taxon>Actinomycetes</taxon>
        <taxon>Kitasatosporales</taxon>
        <taxon>Streptomycetaceae</taxon>
        <taxon>Streptomyces</taxon>
    </lineage>
</organism>
<feature type="active site" description="Charge relay system" evidence="8">
    <location>
        <position position="319"/>
    </location>
</feature>
<evidence type="ECO:0000256" key="7">
    <source>
        <dbReference type="ARBA" id="ARBA00023157"/>
    </source>
</evidence>
<keyword evidence="3 10" id="KW-0732">Signal</keyword>
<evidence type="ECO:0000259" key="12">
    <source>
        <dbReference type="Pfam" id="PF02983"/>
    </source>
</evidence>
<feature type="domain" description="Peptidase S1A alpha-lytic prodomain" evidence="12">
    <location>
        <begin position="104"/>
        <end position="158"/>
    </location>
</feature>
<evidence type="ECO:0000259" key="11">
    <source>
        <dbReference type="Pfam" id="PF00089"/>
    </source>
</evidence>
<dbReference type="SUPFAM" id="SSF50494">
    <property type="entry name" value="Trypsin-like serine proteases"/>
    <property type="match status" value="1"/>
</dbReference>
<keyword evidence="6" id="KW-0865">Zymogen</keyword>
<accession>A0A6G4WSY3</accession>